<dbReference type="EMBL" id="LR134405">
    <property type="protein sequence ID" value="VEH66065.1"/>
    <property type="molecule type" value="Genomic_DNA"/>
</dbReference>
<evidence type="ECO:0000259" key="1">
    <source>
        <dbReference type="Pfam" id="PF20441"/>
    </source>
</evidence>
<dbReference type="KEGG" id="rpne:NCTC8284_01223"/>
<dbReference type="PANTHER" id="PTHR41287:SF1">
    <property type="entry name" value="PROTEIN YMFN"/>
    <property type="match status" value="1"/>
</dbReference>
<evidence type="ECO:0000313" key="3">
    <source>
        <dbReference type="Proteomes" id="UP000278733"/>
    </source>
</evidence>
<dbReference type="GO" id="GO:0004519">
    <property type="term" value="F:endonuclease activity"/>
    <property type="evidence" value="ECO:0007669"/>
    <property type="project" value="InterPro"/>
</dbReference>
<sequence>MRNGWLIATEGDCIDYDKIRDDILKDAENFNIKMIGFDVWNATHLRTQLQAAGLEVEPFPQTYQRFSPVAKSAEVLINRQVIEHHGDPVLEWALSNVVMETDANANIKPNKKKAANKIDPAVAFLMSFGTYQLEYGDLILSYQKNINKH</sequence>
<accession>A0A448MLM4</accession>
<evidence type="ECO:0000313" key="2">
    <source>
        <dbReference type="EMBL" id="VEH66065.1"/>
    </source>
</evidence>
<dbReference type="InterPro" id="IPR005021">
    <property type="entry name" value="Terminase_largesu-like"/>
</dbReference>
<dbReference type="InterPro" id="IPR046462">
    <property type="entry name" value="TerL_nuclease"/>
</dbReference>
<proteinExistence type="predicted"/>
<dbReference type="AlphaFoldDB" id="A0A448MLM4"/>
<dbReference type="Proteomes" id="UP000278733">
    <property type="component" value="Chromosome"/>
</dbReference>
<feature type="domain" description="Terminase large subunit-like endonuclease" evidence="1">
    <location>
        <begin position="3"/>
        <end position="130"/>
    </location>
</feature>
<dbReference type="PANTHER" id="PTHR41287">
    <property type="match status" value="1"/>
</dbReference>
<organism evidence="2 3">
    <name type="scientific">Rodentibacter pneumotropicus</name>
    <dbReference type="NCBI Taxonomy" id="758"/>
    <lineage>
        <taxon>Bacteria</taxon>
        <taxon>Pseudomonadati</taxon>
        <taxon>Pseudomonadota</taxon>
        <taxon>Gammaproteobacteria</taxon>
        <taxon>Pasteurellales</taxon>
        <taxon>Pasteurellaceae</taxon>
        <taxon>Rodentibacter</taxon>
    </lineage>
</organism>
<dbReference type="Pfam" id="PF20441">
    <property type="entry name" value="TerL_nuclease"/>
    <property type="match status" value="1"/>
</dbReference>
<gene>
    <name evidence="2" type="ORF">NCTC8284_01223</name>
</gene>
<name>A0A448MLM4_9PAST</name>
<reference evidence="2 3" key="1">
    <citation type="submission" date="2018-12" db="EMBL/GenBank/DDBJ databases">
        <authorList>
            <consortium name="Pathogen Informatics"/>
        </authorList>
    </citation>
    <scope>NUCLEOTIDE SEQUENCE [LARGE SCALE GENOMIC DNA]</scope>
    <source>
        <strain evidence="2 3">NCTC8284</strain>
    </source>
</reference>
<protein>
    <submittedName>
        <fullName evidence="2">Phage D3 terminase family protein</fullName>
    </submittedName>
</protein>